<reference evidence="1" key="1">
    <citation type="submission" date="2020-03" db="EMBL/GenBank/DDBJ databases">
        <authorList>
            <person name="Weist P."/>
        </authorList>
    </citation>
    <scope>NUCLEOTIDE SEQUENCE</scope>
</reference>
<proteinExistence type="predicted"/>
<gene>
    <name evidence="1" type="ORF">PLEPLA_LOCUS15111</name>
</gene>
<organism evidence="1 2">
    <name type="scientific">Pleuronectes platessa</name>
    <name type="common">European plaice</name>
    <dbReference type="NCBI Taxonomy" id="8262"/>
    <lineage>
        <taxon>Eukaryota</taxon>
        <taxon>Metazoa</taxon>
        <taxon>Chordata</taxon>
        <taxon>Craniata</taxon>
        <taxon>Vertebrata</taxon>
        <taxon>Euteleostomi</taxon>
        <taxon>Actinopterygii</taxon>
        <taxon>Neopterygii</taxon>
        <taxon>Teleostei</taxon>
        <taxon>Neoteleostei</taxon>
        <taxon>Acanthomorphata</taxon>
        <taxon>Carangaria</taxon>
        <taxon>Pleuronectiformes</taxon>
        <taxon>Pleuronectoidei</taxon>
        <taxon>Pleuronectidae</taxon>
        <taxon>Pleuronectes</taxon>
    </lineage>
</organism>
<sequence length="86" mass="10051">MDVSPDEDEEPYTWRLTTWIWKDEEIRERLVMRPNAGDDELTGRLQEESCCGLIWSLQPRHSDEQVQSGQIPPGEAAVGLHHWMFD</sequence>
<accession>A0A9N7YIS9</accession>
<evidence type="ECO:0000313" key="2">
    <source>
        <dbReference type="Proteomes" id="UP001153269"/>
    </source>
</evidence>
<protein>
    <submittedName>
        <fullName evidence="1">Uncharacterized protein</fullName>
    </submittedName>
</protein>
<dbReference type="Proteomes" id="UP001153269">
    <property type="component" value="Unassembled WGS sequence"/>
</dbReference>
<dbReference type="EMBL" id="CADEAL010000947">
    <property type="protein sequence ID" value="CAB1427173.1"/>
    <property type="molecule type" value="Genomic_DNA"/>
</dbReference>
<keyword evidence="2" id="KW-1185">Reference proteome</keyword>
<comment type="caution">
    <text evidence="1">The sequence shown here is derived from an EMBL/GenBank/DDBJ whole genome shotgun (WGS) entry which is preliminary data.</text>
</comment>
<dbReference type="AlphaFoldDB" id="A0A9N7YIS9"/>
<name>A0A9N7YIS9_PLEPL</name>
<evidence type="ECO:0000313" key="1">
    <source>
        <dbReference type="EMBL" id="CAB1427173.1"/>
    </source>
</evidence>